<evidence type="ECO:0000313" key="1">
    <source>
        <dbReference type="EMBL" id="KAJ0010407.1"/>
    </source>
</evidence>
<protein>
    <submittedName>
        <fullName evidence="1">Uncharacterized protein</fullName>
    </submittedName>
</protein>
<proteinExistence type="predicted"/>
<evidence type="ECO:0000313" key="2">
    <source>
        <dbReference type="Proteomes" id="UP001163603"/>
    </source>
</evidence>
<keyword evidence="2" id="KW-1185">Reference proteome</keyword>
<dbReference type="EMBL" id="CM047749">
    <property type="protein sequence ID" value="KAJ0010407.1"/>
    <property type="molecule type" value="Genomic_DNA"/>
</dbReference>
<comment type="caution">
    <text evidence="1">The sequence shown here is derived from an EMBL/GenBank/DDBJ whole genome shotgun (WGS) entry which is preliminary data.</text>
</comment>
<sequence length="206" mass="22439">MFIRAKKAVVSNASMLDTLKLLPMEVLPKSYVDTTLQCKSFMHLQLGFDAEDLRIHHIVVNNWDRGVDADQNVILIFVPRVLSPDLAPPGKHVLYAYNTPGTDHLDCGKDLIVKPVMWKAVEHGLGPGFSCDKYDVKMVGTSLTHPRFLRRNRGTYGPAIQAGEDTFPGHSTPIPQLYTCGDSTFPGIGVAAGAASGASFSTLRTS</sequence>
<dbReference type="Proteomes" id="UP001163603">
    <property type="component" value="Chromosome 14"/>
</dbReference>
<name>A0ACC0X6E9_9ROSI</name>
<organism evidence="1 2">
    <name type="scientific">Pistacia integerrima</name>
    <dbReference type="NCBI Taxonomy" id="434235"/>
    <lineage>
        <taxon>Eukaryota</taxon>
        <taxon>Viridiplantae</taxon>
        <taxon>Streptophyta</taxon>
        <taxon>Embryophyta</taxon>
        <taxon>Tracheophyta</taxon>
        <taxon>Spermatophyta</taxon>
        <taxon>Magnoliopsida</taxon>
        <taxon>eudicotyledons</taxon>
        <taxon>Gunneridae</taxon>
        <taxon>Pentapetalae</taxon>
        <taxon>rosids</taxon>
        <taxon>malvids</taxon>
        <taxon>Sapindales</taxon>
        <taxon>Anacardiaceae</taxon>
        <taxon>Pistacia</taxon>
    </lineage>
</organism>
<accession>A0ACC0X6E9</accession>
<gene>
    <name evidence="1" type="ORF">Pint_33595</name>
</gene>
<reference evidence="2" key="1">
    <citation type="journal article" date="2023" name="G3 (Bethesda)">
        <title>Genome assembly and association tests identify interacting loci associated with vigor, precocity, and sex in interspecific pistachio rootstocks.</title>
        <authorList>
            <person name="Palmer W."/>
            <person name="Jacygrad E."/>
            <person name="Sagayaradj S."/>
            <person name="Cavanaugh K."/>
            <person name="Han R."/>
            <person name="Bertier L."/>
            <person name="Beede B."/>
            <person name="Kafkas S."/>
            <person name="Golino D."/>
            <person name="Preece J."/>
            <person name="Michelmore R."/>
        </authorList>
    </citation>
    <scope>NUCLEOTIDE SEQUENCE [LARGE SCALE GENOMIC DNA]</scope>
</reference>